<dbReference type="OrthoDB" id="10264738at2759"/>
<dbReference type="AlphaFoldDB" id="A0A1Q9C3M4"/>
<dbReference type="SUPFAM" id="SSF81606">
    <property type="entry name" value="PP2C-like"/>
    <property type="match status" value="1"/>
</dbReference>
<comment type="caution">
    <text evidence="1">The sequence shown here is derived from an EMBL/GenBank/DDBJ whole genome shotgun (WGS) entry which is preliminary data.</text>
</comment>
<dbReference type="EMBL" id="LSRX01001751">
    <property type="protein sequence ID" value="OLP77520.1"/>
    <property type="molecule type" value="Genomic_DNA"/>
</dbReference>
<reference evidence="1 2" key="1">
    <citation type="submission" date="2016-02" db="EMBL/GenBank/DDBJ databases">
        <title>Genome analysis of coral dinoflagellate symbionts highlights evolutionary adaptations to a symbiotic lifestyle.</title>
        <authorList>
            <person name="Aranda M."/>
            <person name="Li Y."/>
            <person name="Liew Y.J."/>
            <person name="Baumgarten S."/>
            <person name="Simakov O."/>
            <person name="Wilson M."/>
            <person name="Piel J."/>
            <person name="Ashoor H."/>
            <person name="Bougouffa S."/>
            <person name="Bajic V.B."/>
            <person name="Ryu T."/>
            <person name="Ravasi T."/>
            <person name="Bayer T."/>
            <person name="Micklem G."/>
            <person name="Kim H."/>
            <person name="Bhak J."/>
            <person name="Lajeunesse T.C."/>
            <person name="Voolstra C.R."/>
        </authorList>
    </citation>
    <scope>NUCLEOTIDE SEQUENCE [LARGE SCALE GENOMIC DNA]</scope>
    <source>
        <strain evidence="1 2">CCMP2467</strain>
    </source>
</reference>
<name>A0A1Q9C3M4_SYMMI</name>
<dbReference type="InterPro" id="IPR036457">
    <property type="entry name" value="PPM-type-like_dom_sf"/>
</dbReference>
<protein>
    <recommendedName>
        <fullName evidence="3">PPM-type phosphatase domain-containing protein</fullName>
    </recommendedName>
</protein>
<proteinExistence type="predicted"/>
<dbReference type="Proteomes" id="UP000186817">
    <property type="component" value="Unassembled WGS sequence"/>
</dbReference>
<sequence length="194" mass="21349">MVSCAPDRFMLGENFSLYGVFDGHGQKGHDVSNFAMDMLPKCLIKDERVYSTEKRDWGPILSDAFKKTQNFITQSDKMKTLQVAIHDHSDNSVTIGHVADSTADEKARIEKAGGRVVFDGYANYRVYAKNARYPGLNMSRCLGDLLGHAECGMSVAQKPQAVDIVSKYDANEATAAADDLASRKSWMTPVCLAT</sequence>
<accession>A0A1Q9C3M4</accession>
<dbReference type="InterPro" id="IPR000222">
    <property type="entry name" value="PP2C_BS"/>
</dbReference>
<evidence type="ECO:0000313" key="1">
    <source>
        <dbReference type="EMBL" id="OLP77520.1"/>
    </source>
</evidence>
<evidence type="ECO:0008006" key="3">
    <source>
        <dbReference type="Google" id="ProtNLM"/>
    </source>
</evidence>
<dbReference type="InterPro" id="IPR015655">
    <property type="entry name" value="PP2C"/>
</dbReference>
<organism evidence="1 2">
    <name type="scientific">Symbiodinium microadriaticum</name>
    <name type="common">Dinoflagellate</name>
    <name type="synonym">Zooxanthella microadriatica</name>
    <dbReference type="NCBI Taxonomy" id="2951"/>
    <lineage>
        <taxon>Eukaryota</taxon>
        <taxon>Sar</taxon>
        <taxon>Alveolata</taxon>
        <taxon>Dinophyceae</taxon>
        <taxon>Suessiales</taxon>
        <taxon>Symbiodiniaceae</taxon>
        <taxon>Symbiodinium</taxon>
    </lineage>
</organism>
<dbReference type="PROSITE" id="PS01032">
    <property type="entry name" value="PPM_1"/>
    <property type="match status" value="1"/>
</dbReference>
<dbReference type="GO" id="GO:0004722">
    <property type="term" value="F:protein serine/threonine phosphatase activity"/>
    <property type="evidence" value="ECO:0007669"/>
    <property type="project" value="InterPro"/>
</dbReference>
<dbReference type="Gene3D" id="3.60.40.10">
    <property type="entry name" value="PPM-type phosphatase domain"/>
    <property type="match status" value="2"/>
</dbReference>
<keyword evidence="2" id="KW-1185">Reference proteome</keyword>
<evidence type="ECO:0000313" key="2">
    <source>
        <dbReference type="Proteomes" id="UP000186817"/>
    </source>
</evidence>
<gene>
    <name evidence="1" type="ORF">AK812_SmicGene42410</name>
</gene>
<dbReference type="GO" id="GO:0043169">
    <property type="term" value="F:cation binding"/>
    <property type="evidence" value="ECO:0007669"/>
    <property type="project" value="InterPro"/>
</dbReference>
<dbReference type="PANTHER" id="PTHR47992">
    <property type="entry name" value="PROTEIN PHOSPHATASE"/>
    <property type="match status" value="1"/>
</dbReference>